<accession>A0A382KZ48</accession>
<sequence length="144" mass="15483">MTTTFVADVLEKSGGSVHSFHPGNIKGGVADSRKVKGDELFAAFRGEHLDGNDFVEEALKAGAKAIICEHAPEGNWPGQTIITVQDTRHALLELAQSWRKACGPFVIGITGTVGKTTTKELTAEVLQKRFKTHHSPGNFNSKEG</sequence>
<evidence type="ECO:0000313" key="6">
    <source>
        <dbReference type="EMBL" id="SVC28825.1"/>
    </source>
</evidence>
<dbReference type="Pfam" id="PF01225">
    <property type="entry name" value="Mur_ligase"/>
    <property type="match status" value="1"/>
</dbReference>
<evidence type="ECO:0000259" key="5">
    <source>
        <dbReference type="Pfam" id="PF08245"/>
    </source>
</evidence>
<keyword evidence="1" id="KW-0436">Ligase</keyword>
<dbReference type="GO" id="GO:0005524">
    <property type="term" value="F:ATP binding"/>
    <property type="evidence" value="ECO:0007669"/>
    <property type="project" value="UniProtKB-KW"/>
</dbReference>
<protein>
    <recommendedName>
        <fullName evidence="7">Mur ligase N-terminal catalytic domain-containing protein</fullName>
    </recommendedName>
</protein>
<dbReference type="PANTHER" id="PTHR43024:SF1">
    <property type="entry name" value="UDP-N-ACETYLMURAMOYL-TRIPEPTIDE--D-ALANYL-D-ALANINE LIGASE"/>
    <property type="match status" value="1"/>
</dbReference>
<dbReference type="AlphaFoldDB" id="A0A382KZ48"/>
<evidence type="ECO:0008006" key="7">
    <source>
        <dbReference type="Google" id="ProtNLM"/>
    </source>
</evidence>
<dbReference type="InterPro" id="IPR035911">
    <property type="entry name" value="MurE/MurF_N"/>
</dbReference>
<dbReference type="GO" id="GO:0016881">
    <property type="term" value="F:acid-amino acid ligase activity"/>
    <property type="evidence" value="ECO:0007669"/>
    <property type="project" value="InterPro"/>
</dbReference>
<feature type="non-terminal residue" evidence="6">
    <location>
        <position position="144"/>
    </location>
</feature>
<name>A0A382KZ48_9ZZZZ</name>
<evidence type="ECO:0000259" key="4">
    <source>
        <dbReference type="Pfam" id="PF01225"/>
    </source>
</evidence>
<reference evidence="6" key="1">
    <citation type="submission" date="2018-05" db="EMBL/GenBank/DDBJ databases">
        <authorList>
            <person name="Lanie J.A."/>
            <person name="Ng W.-L."/>
            <person name="Kazmierczak K.M."/>
            <person name="Andrzejewski T.M."/>
            <person name="Davidsen T.M."/>
            <person name="Wayne K.J."/>
            <person name="Tettelin H."/>
            <person name="Glass J.I."/>
            <person name="Rusch D."/>
            <person name="Podicherti R."/>
            <person name="Tsui H.-C.T."/>
            <person name="Winkler M.E."/>
        </authorList>
    </citation>
    <scope>NUCLEOTIDE SEQUENCE</scope>
</reference>
<dbReference type="Gene3D" id="3.40.1390.10">
    <property type="entry name" value="MurE/MurF, N-terminal domain"/>
    <property type="match status" value="1"/>
</dbReference>
<dbReference type="Pfam" id="PF08245">
    <property type="entry name" value="Mur_ligase_M"/>
    <property type="match status" value="1"/>
</dbReference>
<feature type="domain" description="Mur ligase central" evidence="5">
    <location>
        <begin position="109"/>
        <end position="140"/>
    </location>
</feature>
<dbReference type="InterPro" id="IPR036565">
    <property type="entry name" value="Mur-like_cat_sf"/>
</dbReference>
<organism evidence="6">
    <name type="scientific">marine metagenome</name>
    <dbReference type="NCBI Taxonomy" id="408172"/>
    <lineage>
        <taxon>unclassified sequences</taxon>
        <taxon>metagenomes</taxon>
        <taxon>ecological metagenomes</taxon>
    </lineage>
</organism>
<evidence type="ECO:0000256" key="3">
    <source>
        <dbReference type="ARBA" id="ARBA00022840"/>
    </source>
</evidence>
<dbReference type="InterPro" id="IPR051046">
    <property type="entry name" value="MurCDEF_CellWall_CoF430Synth"/>
</dbReference>
<gene>
    <name evidence="6" type="ORF">METZ01_LOCUS281679</name>
</gene>
<dbReference type="SUPFAM" id="SSF63418">
    <property type="entry name" value="MurE/MurF N-terminal domain"/>
    <property type="match status" value="1"/>
</dbReference>
<dbReference type="InterPro" id="IPR000713">
    <property type="entry name" value="Mur_ligase_N"/>
</dbReference>
<feature type="domain" description="Mur ligase N-terminal catalytic" evidence="4">
    <location>
        <begin position="30"/>
        <end position="98"/>
    </location>
</feature>
<evidence type="ECO:0000256" key="2">
    <source>
        <dbReference type="ARBA" id="ARBA00022741"/>
    </source>
</evidence>
<dbReference type="Gene3D" id="3.40.1190.10">
    <property type="entry name" value="Mur-like, catalytic domain"/>
    <property type="match status" value="1"/>
</dbReference>
<evidence type="ECO:0000256" key="1">
    <source>
        <dbReference type="ARBA" id="ARBA00022598"/>
    </source>
</evidence>
<dbReference type="EMBL" id="UINC01083276">
    <property type="protein sequence ID" value="SVC28825.1"/>
    <property type="molecule type" value="Genomic_DNA"/>
</dbReference>
<keyword evidence="2" id="KW-0547">Nucleotide-binding</keyword>
<proteinExistence type="predicted"/>
<dbReference type="InterPro" id="IPR013221">
    <property type="entry name" value="Mur_ligase_cen"/>
</dbReference>
<dbReference type="PANTHER" id="PTHR43024">
    <property type="entry name" value="UDP-N-ACETYLMURAMOYL-TRIPEPTIDE--D-ALANYL-D-ALANINE LIGASE"/>
    <property type="match status" value="1"/>
</dbReference>
<keyword evidence="3" id="KW-0067">ATP-binding</keyword>
<dbReference type="SUPFAM" id="SSF53623">
    <property type="entry name" value="MurD-like peptide ligases, catalytic domain"/>
    <property type="match status" value="1"/>
</dbReference>